<dbReference type="AlphaFoldDB" id="A0A2Z5FRZ5"/>
<proteinExistence type="predicted"/>
<sequence>MIPRSLKILFWCLLAASVVMAVVLIRLREQAADRLTSHAFDANGNPASLPLTEPVPAATESITLLEANDLDGSLAPVTRSLALPQETGARARVLLRQLVSDYASPESQHPLVPGPGITAVFFMPDPNPQIDNQGDGANTTRSRQQTAVVDLTSAFAENHPSGIAVESLTLLSIIGTLHENFPAVDEVRFLVDGQSRETLAGHADLTRTYLAAPAETRP</sequence>
<feature type="domain" description="GerMN" evidence="1">
    <location>
        <begin position="91"/>
        <end position="200"/>
    </location>
</feature>
<gene>
    <name evidence="2" type="ORF">ACPOL_0114</name>
</gene>
<evidence type="ECO:0000313" key="3">
    <source>
        <dbReference type="Proteomes" id="UP000253606"/>
    </source>
</evidence>
<dbReference type="EMBL" id="CP030840">
    <property type="protein sequence ID" value="AXC09501.1"/>
    <property type="molecule type" value="Genomic_DNA"/>
</dbReference>
<dbReference type="SMART" id="SM00909">
    <property type="entry name" value="Germane"/>
    <property type="match status" value="1"/>
</dbReference>
<name>A0A2Z5FRZ5_9BACT</name>
<protein>
    <submittedName>
        <fullName evidence="2">Spore germination protein</fullName>
    </submittedName>
</protein>
<evidence type="ECO:0000259" key="1">
    <source>
        <dbReference type="SMART" id="SM00909"/>
    </source>
</evidence>
<reference evidence="2 3" key="1">
    <citation type="journal article" date="2018" name="Front. Microbiol.">
        <title>Hydrolytic Capabilities as a Key to Environmental Success: Chitinolytic and Cellulolytic Acidobacteria From Acidic Sub-arctic Soils and Boreal Peatlands.</title>
        <authorList>
            <person name="Belova S.E."/>
            <person name="Ravin N.V."/>
            <person name="Pankratov T.A."/>
            <person name="Rakitin A.L."/>
            <person name="Ivanova A.A."/>
            <person name="Beletsky A.V."/>
            <person name="Mardanov A.V."/>
            <person name="Sinninghe Damste J.S."/>
            <person name="Dedysh S.N."/>
        </authorList>
    </citation>
    <scope>NUCLEOTIDE SEQUENCE [LARGE SCALE GENOMIC DNA]</scope>
    <source>
        <strain evidence="2 3">SBC82</strain>
    </source>
</reference>
<dbReference type="Pfam" id="PF10646">
    <property type="entry name" value="Germane"/>
    <property type="match status" value="1"/>
</dbReference>
<dbReference type="KEGG" id="abas:ACPOL_0114"/>
<accession>A0A2Z5FRZ5</accession>
<dbReference type="OrthoDB" id="9809406at2"/>
<keyword evidence="3" id="KW-1185">Reference proteome</keyword>
<dbReference type="Proteomes" id="UP000253606">
    <property type="component" value="Chromosome"/>
</dbReference>
<organism evidence="2 3">
    <name type="scientific">Acidisarcina polymorpha</name>
    <dbReference type="NCBI Taxonomy" id="2211140"/>
    <lineage>
        <taxon>Bacteria</taxon>
        <taxon>Pseudomonadati</taxon>
        <taxon>Acidobacteriota</taxon>
        <taxon>Terriglobia</taxon>
        <taxon>Terriglobales</taxon>
        <taxon>Acidobacteriaceae</taxon>
        <taxon>Acidisarcina</taxon>
    </lineage>
</organism>
<dbReference type="InterPro" id="IPR019606">
    <property type="entry name" value="GerMN"/>
</dbReference>
<evidence type="ECO:0000313" key="2">
    <source>
        <dbReference type="EMBL" id="AXC09501.1"/>
    </source>
</evidence>
<dbReference type="RefSeq" id="WP_114205328.1">
    <property type="nucleotide sequence ID" value="NZ_CP030840.1"/>
</dbReference>